<comment type="caution">
    <text evidence="2">The sequence shown here is derived from an EMBL/GenBank/DDBJ whole genome shotgun (WGS) entry which is preliminary data.</text>
</comment>
<feature type="compositionally biased region" description="Low complexity" evidence="1">
    <location>
        <begin position="15"/>
        <end position="25"/>
    </location>
</feature>
<evidence type="ECO:0000256" key="1">
    <source>
        <dbReference type="SAM" id="MobiDB-lite"/>
    </source>
</evidence>
<reference evidence="3" key="2">
    <citation type="journal article" date="2021" name="Sci. Data">
        <title>Chromosome-scale genome sequencing, assembly and annotation of six genomes from subfamily Leishmaniinae.</title>
        <authorList>
            <person name="Almutairi H."/>
            <person name="Urbaniak M.D."/>
            <person name="Bates M.D."/>
            <person name="Jariyapan N."/>
            <person name="Kwakye-Nuako G."/>
            <person name="Thomaz Soccol V."/>
            <person name="Al-Salem W.S."/>
            <person name="Dillon R.J."/>
            <person name="Bates P.A."/>
            <person name="Gatherer D."/>
        </authorList>
    </citation>
    <scope>NUCLEOTIDE SEQUENCE [LARGE SCALE GENOMIC DNA]</scope>
</reference>
<dbReference type="GeneID" id="92515086"/>
<accession>A0A836KJ63</accession>
<dbReference type="KEGG" id="lmat:92515086"/>
<dbReference type="RefSeq" id="XP_067178437.1">
    <property type="nucleotide sequence ID" value="XM_067322574.1"/>
</dbReference>
<organism evidence="2 3">
    <name type="scientific">Leishmania martiniquensis</name>
    <dbReference type="NCBI Taxonomy" id="1580590"/>
    <lineage>
        <taxon>Eukaryota</taxon>
        <taxon>Discoba</taxon>
        <taxon>Euglenozoa</taxon>
        <taxon>Kinetoplastea</taxon>
        <taxon>Metakinetoplastina</taxon>
        <taxon>Trypanosomatida</taxon>
        <taxon>Trypanosomatidae</taxon>
        <taxon>Leishmaniinae</taxon>
        <taxon>Leishmania</taxon>
    </lineage>
</organism>
<keyword evidence="3" id="KW-1185">Reference proteome</keyword>
<evidence type="ECO:0000313" key="2">
    <source>
        <dbReference type="EMBL" id="KAG5477799.1"/>
    </source>
</evidence>
<dbReference type="AlphaFoldDB" id="A0A836KJ63"/>
<dbReference type="EMBL" id="JAFEUZ010000024">
    <property type="protein sequence ID" value="KAG5477799.1"/>
    <property type="molecule type" value="Genomic_DNA"/>
</dbReference>
<reference evidence="3" key="1">
    <citation type="journal article" date="2021" name="Microbiol. Resour. Announc.">
        <title>LGAAP: Leishmaniinae Genome Assembly and Annotation Pipeline.</title>
        <authorList>
            <person name="Almutairi H."/>
            <person name="Urbaniak M.D."/>
            <person name="Bates M.D."/>
            <person name="Jariyapan N."/>
            <person name="Kwakye-Nuako G."/>
            <person name="Thomaz-Soccol V."/>
            <person name="Al-Salem W.S."/>
            <person name="Dillon R.J."/>
            <person name="Bates P.A."/>
            <person name="Gatherer D."/>
        </authorList>
    </citation>
    <scope>NUCLEOTIDE SEQUENCE [LARGE SCALE GENOMIC DNA]</scope>
</reference>
<gene>
    <name evidence="2" type="ORF">LSCM1_05098</name>
</gene>
<feature type="region of interest" description="Disordered" evidence="1">
    <location>
        <begin position="1"/>
        <end position="25"/>
    </location>
</feature>
<proteinExistence type="predicted"/>
<name>A0A836KJ63_9TRYP</name>
<dbReference type="Proteomes" id="UP000673552">
    <property type="component" value="Unassembled WGS sequence"/>
</dbReference>
<protein>
    <submittedName>
        <fullName evidence="2">Uncharacterized protein</fullName>
    </submittedName>
</protein>
<sequence>MGCGRGALRHRRPCHGTLSSTLSGSTRHRTVWLPVTSPRTFEPQCACSQVACTRHYRRTSLPSRRPTSWGTTRASSRT</sequence>
<evidence type="ECO:0000313" key="3">
    <source>
        <dbReference type="Proteomes" id="UP000673552"/>
    </source>
</evidence>